<dbReference type="OrthoDB" id="1335347at2"/>
<dbReference type="Proteomes" id="UP000199666">
    <property type="component" value="Unassembled WGS sequence"/>
</dbReference>
<dbReference type="STRING" id="414048.SAMN04489864_108223"/>
<accession>A0A1I2Z0D3</accession>
<organism evidence="1 2">
    <name type="scientific">Pedobacter insulae</name>
    <dbReference type="NCBI Taxonomy" id="414048"/>
    <lineage>
        <taxon>Bacteria</taxon>
        <taxon>Pseudomonadati</taxon>
        <taxon>Bacteroidota</taxon>
        <taxon>Sphingobacteriia</taxon>
        <taxon>Sphingobacteriales</taxon>
        <taxon>Sphingobacteriaceae</taxon>
        <taxon>Pedobacter</taxon>
    </lineage>
</organism>
<evidence type="ECO:0000313" key="2">
    <source>
        <dbReference type="Proteomes" id="UP000199666"/>
    </source>
</evidence>
<name>A0A1I2Z0D3_9SPHI</name>
<dbReference type="EMBL" id="FOPP01000008">
    <property type="protein sequence ID" value="SFH31347.1"/>
    <property type="molecule type" value="Genomic_DNA"/>
</dbReference>
<reference evidence="1 2" key="1">
    <citation type="submission" date="2016-10" db="EMBL/GenBank/DDBJ databases">
        <authorList>
            <person name="de Groot N.N."/>
        </authorList>
    </citation>
    <scope>NUCLEOTIDE SEQUENCE [LARGE SCALE GENOMIC DNA]</scope>
    <source>
        <strain evidence="1 2">DSM 18684</strain>
    </source>
</reference>
<evidence type="ECO:0000313" key="1">
    <source>
        <dbReference type="EMBL" id="SFH31347.1"/>
    </source>
</evidence>
<dbReference type="AlphaFoldDB" id="A0A1I2Z0D3"/>
<sequence>MARKIHYSQPLKYFWKHLYGTQKKLTPELTDEQIFYSLKTNLLKGPFGVDETQETRGLIISGLELWREDSKGELLHIFFLDKPLRDFLEETRLPDLEGIKKFLYENGEIRDIFRYYSNTQTEHFIYKFALHVPNEADGYAFSLVSEEDGSLELYFSHGQNGGRMTDKYYTDLNKKDDNVSLVILKMFRLALNTIAYMNCFPDCVADGVPKDLFEKSVGKTDRSISFQLSEKIKGIQDSPTSKIPHFRKGHFRVLQSDYFANKKGQIIFVAEAMVKGKAKTVSMTSNTEQFVNNIKN</sequence>
<protein>
    <submittedName>
        <fullName evidence="1">Uncharacterized protein</fullName>
    </submittedName>
</protein>
<gene>
    <name evidence="1" type="ORF">SAMN04489864_108223</name>
</gene>
<proteinExistence type="predicted"/>
<keyword evidence="2" id="KW-1185">Reference proteome</keyword>
<dbReference type="RefSeq" id="WP_090995700.1">
    <property type="nucleotide sequence ID" value="NZ_FOPP01000008.1"/>
</dbReference>